<dbReference type="SUPFAM" id="SSF53474">
    <property type="entry name" value="alpha/beta-Hydrolases"/>
    <property type="match status" value="1"/>
</dbReference>
<keyword evidence="4" id="KW-1133">Transmembrane helix</keyword>
<dbReference type="InterPro" id="IPR012816">
    <property type="entry name" value="NADAR"/>
</dbReference>
<organism evidence="5">
    <name type="scientific">Magallana gigas</name>
    <name type="common">Pacific oyster</name>
    <name type="synonym">Crassostrea gigas</name>
    <dbReference type="NCBI Taxonomy" id="29159"/>
    <lineage>
        <taxon>Eukaryota</taxon>
        <taxon>Metazoa</taxon>
        <taxon>Spiralia</taxon>
        <taxon>Lophotrochozoa</taxon>
        <taxon>Mollusca</taxon>
        <taxon>Bivalvia</taxon>
        <taxon>Autobranchia</taxon>
        <taxon>Pteriomorphia</taxon>
        <taxon>Ostreida</taxon>
        <taxon>Ostreoidea</taxon>
        <taxon>Ostreidae</taxon>
        <taxon>Magallana</taxon>
    </lineage>
</organism>
<dbReference type="InterPro" id="IPR037238">
    <property type="entry name" value="YbiA-like_sf"/>
</dbReference>
<feature type="transmembrane region" description="Helical" evidence="4">
    <location>
        <begin position="972"/>
        <end position="993"/>
    </location>
</feature>
<evidence type="ECO:0000256" key="1">
    <source>
        <dbReference type="ARBA" id="ARBA00005964"/>
    </source>
</evidence>
<evidence type="ECO:0000256" key="3">
    <source>
        <dbReference type="SAM" id="MobiDB-lite"/>
    </source>
</evidence>
<dbReference type="InterPro" id="IPR008271">
    <property type="entry name" value="Ser/Thr_kinase_AS"/>
</dbReference>
<sequence>MEAKYFERGKCLGEGAFGKVFLCFHKKEPGKKYLHGRNILHRDIKTQNIFLTGNEMTIKLGDLGLAKVLESSMQKALTNCGTPYYMSPEIHACKPYNSKVLMADKDSESTTPELSQDLEQITMDDKKEDKHNPVVEVADIQRPLAENGDETQSNGRKNTEIKSPQNGFSEEGNGVEDKAVRPKDKMNTIQDEELGDEDLPDERHLYEYFWRKHSAFSQQHKCHFTVDDITYSSAEQYMMHQKAVLMGDHEKADIIMALDEPQEIKRTGKHVQNFNAERWEEACQAIVERGNMEKFSQNEDLKEKLFNTFPKTLVEASPLDDIWGIGLARDDRRAWNKLSWRGQNLLGEILTKVRDKLMEPFLKPVEPQMTEGDPIQQKRVLLSSAITRNEVLFENYSEDGAQGVNVTFTMRGNHRSTSLEYVTKTTKYGRVRGSVESVRPGKQIERFLGVPYASPPIKSLRFERPVPPDPWNGVLDTLDIPPACPQPGEGVAYIEFHVPGFNYTSEDCLYLNIYTPKSTNGGKKYPVLFFVHGGSYFNGMGAMFEGSMLSASGIVVVTINYRLGPLGFLVSGDPELSGNYGMMDMVAALWWVRRNIEFFNGDPNQVTLMGHSAGGCSVGFLVMSPLTKGLFRRVIIQSGSPLAQWSYSDKVTSPDIHFKIFVSSIGCLRNSSRLIKECLQNIPTEVMHRQIAFKYVTSPSLTPQFRPVVDGYVLPDTPERLIQSGAFRAESVMTGATSDEGLIAAKPLVELFGGEEKGIKQLITLMYCFRGDLPNLANIVDMVIDTYASLPLEEKEHLVEEIFSDIVGDYYITAPTHKLAQMMSSRSVPVYLYNYEYQSKYAQWEGVTHGSEIFYLSGFPMSGHSNFRYDDTDKKMATLLIHMWANFVYNGLPSLVPHRQFHMDRYSVNNPVYTKIYQGINRPFVELSTNYKTRKLDFWNYKIPMYSGKLDSGDVIQSPVQRTHTVTGPDHWALIATSIGLAGLAMFLAVGYCKTKIQLQNLHRQHGVCIAGEISSKDIKKSKYFKTNV</sequence>
<dbReference type="SMART" id="SM00220">
    <property type="entry name" value="S_TKc"/>
    <property type="match status" value="1"/>
</dbReference>
<gene>
    <name evidence="5" type="ORF">CGI_10010189</name>
</gene>
<dbReference type="NCBIfam" id="TIGR02464">
    <property type="entry name" value="ribofla_fusion"/>
    <property type="match status" value="1"/>
</dbReference>
<accession>K1QS99</accession>
<dbReference type="GO" id="GO:0004672">
    <property type="term" value="F:protein kinase activity"/>
    <property type="evidence" value="ECO:0007669"/>
    <property type="project" value="InterPro"/>
</dbReference>
<proteinExistence type="inferred from homology"/>
<protein>
    <submittedName>
        <fullName evidence="5">Neuroligin-4, X-linked</fullName>
    </submittedName>
</protein>
<dbReference type="InterPro" id="IPR019819">
    <property type="entry name" value="Carboxylesterase_B_CS"/>
</dbReference>
<evidence type="ECO:0000256" key="2">
    <source>
        <dbReference type="ARBA" id="ARBA00022729"/>
    </source>
</evidence>
<reference evidence="5" key="1">
    <citation type="journal article" date="2012" name="Nature">
        <title>The oyster genome reveals stress adaptation and complexity of shell formation.</title>
        <authorList>
            <person name="Zhang G."/>
            <person name="Fang X."/>
            <person name="Guo X."/>
            <person name="Li L."/>
            <person name="Luo R."/>
            <person name="Xu F."/>
            <person name="Yang P."/>
            <person name="Zhang L."/>
            <person name="Wang X."/>
            <person name="Qi H."/>
            <person name="Xiong Z."/>
            <person name="Que H."/>
            <person name="Xie Y."/>
            <person name="Holland P.W."/>
            <person name="Paps J."/>
            <person name="Zhu Y."/>
            <person name="Wu F."/>
            <person name="Chen Y."/>
            <person name="Wang J."/>
            <person name="Peng C."/>
            <person name="Meng J."/>
            <person name="Yang L."/>
            <person name="Liu J."/>
            <person name="Wen B."/>
            <person name="Zhang N."/>
            <person name="Huang Z."/>
            <person name="Zhu Q."/>
            <person name="Feng Y."/>
            <person name="Mount A."/>
            <person name="Hedgecock D."/>
            <person name="Xu Z."/>
            <person name="Liu Y."/>
            <person name="Domazet-Loso T."/>
            <person name="Du Y."/>
            <person name="Sun X."/>
            <person name="Zhang S."/>
            <person name="Liu B."/>
            <person name="Cheng P."/>
            <person name="Jiang X."/>
            <person name="Li J."/>
            <person name="Fan D."/>
            <person name="Wang W."/>
            <person name="Fu W."/>
            <person name="Wang T."/>
            <person name="Wang B."/>
            <person name="Zhang J."/>
            <person name="Peng Z."/>
            <person name="Li Y."/>
            <person name="Li N."/>
            <person name="Wang J."/>
            <person name="Chen M."/>
            <person name="He Y."/>
            <person name="Tan F."/>
            <person name="Song X."/>
            <person name="Zheng Q."/>
            <person name="Huang R."/>
            <person name="Yang H."/>
            <person name="Du X."/>
            <person name="Chen L."/>
            <person name="Yang M."/>
            <person name="Gaffney P.M."/>
            <person name="Wang S."/>
            <person name="Luo L."/>
            <person name="She Z."/>
            <person name="Ming Y."/>
            <person name="Huang W."/>
            <person name="Zhang S."/>
            <person name="Huang B."/>
            <person name="Zhang Y."/>
            <person name="Qu T."/>
            <person name="Ni P."/>
            <person name="Miao G."/>
            <person name="Wang J."/>
            <person name="Wang Q."/>
            <person name="Steinberg C.E."/>
            <person name="Wang H."/>
            <person name="Li N."/>
            <person name="Qian L."/>
            <person name="Zhang G."/>
            <person name="Li Y."/>
            <person name="Yang H."/>
            <person name="Liu X."/>
            <person name="Wang J."/>
            <person name="Yin Y."/>
            <person name="Wang J."/>
        </authorList>
    </citation>
    <scope>NUCLEOTIDE SEQUENCE [LARGE SCALE GENOMIC DNA]</scope>
    <source>
        <strain evidence="5">05x7-T-G4-1.051#20</strain>
    </source>
</reference>
<dbReference type="SUPFAM" id="SSF56112">
    <property type="entry name" value="Protein kinase-like (PK-like)"/>
    <property type="match status" value="1"/>
</dbReference>
<evidence type="ECO:0000256" key="4">
    <source>
        <dbReference type="SAM" id="Phobius"/>
    </source>
</evidence>
<evidence type="ECO:0000313" key="5">
    <source>
        <dbReference type="EMBL" id="EKC31800.1"/>
    </source>
</evidence>
<dbReference type="Pfam" id="PF00135">
    <property type="entry name" value="COesterase"/>
    <property type="match status" value="1"/>
</dbReference>
<comment type="similarity">
    <text evidence="1">Belongs to the type-B carboxylesterase/lipase family.</text>
</comment>
<dbReference type="Pfam" id="PF00069">
    <property type="entry name" value="Pkinase"/>
    <property type="match status" value="1"/>
</dbReference>
<dbReference type="ESTHER" id="cragi-k1qs99">
    <property type="family name" value="Neuroligin"/>
</dbReference>
<dbReference type="Pfam" id="PF08719">
    <property type="entry name" value="NADAR"/>
    <property type="match status" value="1"/>
</dbReference>
<feature type="region of interest" description="Disordered" evidence="3">
    <location>
        <begin position="139"/>
        <end position="188"/>
    </location>
</feature>
<dbReference type="Gene3D" id="3.40.50.1820">
    <property type="entry name" value="alpha/beta hydrolase"/>
    <property type="match status" value="1"/>
</dbReference>
<keyword evidence="2" id="KW-0732">Signal</keyword>
<dbReference type="PROSITE" id="PS00108">
    <property type="entry name" value="PROTEIN_KINASE_ST"/>
    <property type="match status" value="1"/>
</dbReference>
<dbReference type="PROSITE" id="PS50011">
    <property type="entry name" value="PROTEIN_KINASE_DOM"/>
    <property type="match status" value="1"/>
</dbReference>
<dbReference type="InterPro" id="IPR051093">
    <property type="entry name" value="Neuroligin/BSAL"/>
</dbReference>
<dbReference type="Gene3D" id="1.10.357.40">
    <property type="entry name" value="YbiA-like"/>
    <property type="match status" value="1"/>
</dbReference>
<dbReference type="GO" id="GO:0005524">
    <property type="term" value="F:ATP binding"/>
    <property type="evidence" value="ECO:0007669"/>
    <property type="project" value="InterPro"/>
</dbReference>
<dbReference type="InterPro" id="IPR002018">
    <property type="entry name" value="CarbesteraseB"/>
</dbReference>
<dbReference type="InterPro" id="IPR029058">
    <property type="entry name" value="AB_hydrolase_fold"/>
</dbReference>
<dbReference type="SUPFAM" id="SSF143990">
    <property type="entry name" value="YbiA-like"/>
    <property type="match status" value="1"/>
</dbReference>
<dbReference type="CDD" id="cd15457">
    <property type="entry name" value="NADAR"/>
    <property type="match status" value="1"/>
</dbReference>
<dbReference type="AlphaFoldDB" id="K1QS99"/>
<dbReference type="InParanoid" id="K1QS99"/>
<dbReference type="InterPro" id="IPR000719">
    <property type="entry name" value="Prot_kinase_dom"/>
</dbReference>
<dbReference type="Gene3D" id="1.10.510.10">
    <property type="entry name" value="Transferase(Phosphotransferase) domain 1"/>
    <property type="match status" value="1"/>
</dbReference>
<dbReference type="PROSITE" id="PS00941">
    <property type="entry name" value="CARBOXYLESTERASE_B_2"/>
    <property type="match status" value="1"/>
</dbReference>
<dbReference type="PANTHER" id="PTHR43903">
    <property type="entry name" value="NEUROLIGIN"/>
    <property type="match status" value="1"/>
</dbReference>
<keyword evidence="4" id="KW-0472">Membrane</keyword>
<dbReference type="EMBL" id="JH815939">
    <property type="protein sequence ID" value="EKC31800.1"/>
    <property type="molecule type" value="Genomic_DNA"/>
</dbReference>
<dbReference type="InterPro" id="IPR011009">
    <property type="entry name" value="Kinase-like_dom_sf"/>
</dbReference>
<feature type="compositionally biased region" description="Basic and acidic residues" evidence="3">
    <location>
        <begin position="175"/>
        <end position="186"/>
    </location>
</feature>
<keyword evidence="4" id="KW-0812">Transmembrane</keyword>
<name>K1QS99_MAGGI</name>
<feature type="compositionally biased region" description="Polar residues" evidence="3">
    <location>
        <begin position="150"/>
        <end position="168"/>
    </location>
</feature>
<dbReference type="HOGENOM" id="CLU_294613_0_0_1"/>